<sequence>MKRDGSASSLLNDTGGATFFEFTVVFPLVMLVVLGSIDAAVLFMNWSSLGRATYVGARVAVVSPPIATGINAPTAGTAGGQSCYSFSTGAATGKCTEKAATVCTASATAGSGTCCPLNSNVSSCTKNYDWNEASFTKILDAINNGSSTIALDRRQLQVRYEPMGLSYVQRPVGTPMLVTVSVRCIRYPFYFLQPLLGWAFSGASAGCQGIGQPTGFPLPSFSTSLPSEDLN</sequence>
<keyword evidence="1" id="KW-1133">Transmembrane helix</keyword>
<reference evidence="4" key="1">
    <citation type="submission" date="2018-06" db="EMBL/GenBank/DDBJ databases">
        <title>Aestuariibacter litoralis strain KCTC 52945T.</title>
        <authorList>
            <person name="Li X."/>
            <person name="Salam N."/>
            <person name="Li J.-L."/>
            <person name="Chen Y.-M."/>
            <person name="Yang Z.-W."/>
            <person name="Zhang L.-Y."/>
            <person name="Han M.-X."/>
            <person name="Xiao M."/>
            <person name="Li W.-J."/>
        </authorList>
    </citation>
    <scope>NUCLEOTIDE SEQUENCE [LARGE SCALE GENOMIC DNA]</scope>
    <source>
        <strain evidence="4">KCTC 52945</strain>
    </source>
</reference>
<protein>
    <recommendedName>
        <fullName evidence="2">TadE-like domain-containing protein</fullName>
    </recommendedName>
</protein>
<keyword evidence="1" id="KW-0472">Membrane</keyword>
<keyword evidence="1" id="KW-0812">Transmembrane</keyword>
<accession>A0A2W2AS77</accession>
<dbReference type="AlphaFoldDB" id="A0A2W2AS77"/>
<evidence type="ECO:0000313" key="3">
    <source>
        <dbReference type="EMBL" id="PZF78185.1"/>
    </source>
</evidence>
<feature type="domain" description="TadE-like" evidence="2">
    <location>
        <begin position="16"/>
        <end position="58"/>
    </location>
</feature>
<dbReference type="Proteomes" id="UP000248795">
    <property type="component" value="Unassembled WGS sequence"/>
</dbReference>
<name>A0A2W2AS77_9HYPH</name>
<keyword evidence="4" id="KW-1185">Reference proteome</keyword>
<dbReference type="InterPro" id="IPR012495">
    <property type="entry name" value="TadE-like_dom"/>
</dbReference>
<comment type="caution">
    <text evidence="3">The sequence shown here is derived from an EMBL/GenBank/DDBJ whole genome shotgun (WGS) entry which is preliminary data.</text>
</comment>
<evidence type="ECO:0000256" key="1">
    <source>
        <dbReference type="SAM" id="Phobius"/>
    </source>
</evidence>
<evidence type="ECO:0000259" key="2">
    <source>
        <dbReference type="Pfam" id="PF07811"/>
    </source>
</evidence>
<dbReference type="EMBL" id="QKVK01000002">
    <property type="protein sequence ID" value="PZF78185.1"/>
    <property type="molecule type" value="Genomic_DNA"/>
</dbReference>
<gene>
    <name evidence="3" type="ORF">DK847_07170</name>
</gene>
<evidence type="ECO:0000313" key="4">
    <source>
        <dbReference type="Proteomes" id="UP000248795"/>
    </source>
</evidence>
<dbReference type="RefSeq" id="WP_111197206.1">
    <property type="nucleotide sequence ID" value="NZ_QKVK01000002.1"/>
</dbReference>
<proteinExistence type="predicted"/>
<organism evidence="3 4">
    <name type="scientific">Aestuariivirga litoralis</name>
    <dbReference type="NCBI Taxonomy" id="2650924"/>
    <lineage>
        <taxon>Bacteria</taxon>
        <taxon>Pseudomonadati</taxon>
        <taxon>Pseudomonadota</taxon>
        <taxon>Alphaproteobacteria</taxon>
        <taxon>Hyphomicrobiales</taxon>
        <taxon>Aestuariivirgaceae</taxon>
        <taxon>Aestuariivirga</taxon>
    </lineage>
</organism>
<feature type="transmembrane region" description="Helical" evidence="1">
    <location>
        <begin position="20"/>
        <end position="43"/>
    </location>
</feature>
<dbReference type="Pfam" id="PF07811">
    <property type="entry name" value="TadE"/>
    <property type="match status" value="1"/>
</dbReference>